<accession>A0A515ENZ1</accession>
<keyword evidence="2" id="KW-1185">Reference proteome</keyword>
<reference evidence="2" key="2">
    <citation type="journal article" date="2020" name="Int. J. Syst. Evol. Microbiol.">
        <title>Genomic insights into a novel species Rhodoferax aquaticus sp. nov., isolated from freshwater.</title>
        <authorList>
            <person name="Li T."/>
            <person name="Zhuo Y."/>
            <person name="Jin C.Z."/>
            <person name="Wu X."/>
            <person name="Ko S.R."/>
            <person name="Jin F.J."/>
            <person name="Ahn C.Y."/>
            <person name="Oh H.M."/>
            <person name="Lee H.G."/>
            <person name="Jin L."/>
        </authorList>
    </citation>
    <scope>NUCLEOTIDE SEQUENCE [LARGE SCALE GENOMIC DNA]</scope>
    <source>
        <strain evidence="2">Gr-4</strain>
    </source>
</reference>
<dbReference type="EMBL" id="CP036282">
    <property type="protein sequence ID" value="QDL54387.1"/>
    <property type="molecule type" value="Genomic_DNA"/>
</dbReference>
<protein>
    <recommendedName>
        <fullName evidence="3">Integrase catalytic domain-containing protein</fullName>
    </recommendedName>
</protein>
<evidence type="ECO:0008006" key="3">
    <source>
        <dbReference type="Google" id="ProtNLM"/>
    </source>
</evidence>
<dbReference type="AlphaFoldDB" id="A0A515ENZ1"/>
<gene>
    <name evidence="1" type="ORF">EXZ61_09560</name>
</gene>
<name>A0A515ENZ1_9BURK</name>
<evidence type="ECO:0000313" key="1">
    <source>
        <dbReference type="EMBL" id="QDL54387.1"/>
    </source>
</evidence>
<evidence type="ECO:0000313" key="2">
    <source>
        <dbReference type="Proteomes" id="UP000317365"/>
    </source>
</evidence>
<sequence>MSERMTSELAFNAMPMAVWRCKPDAEVMVHSDQGSPYTRDDWPFSFGNL</sequence>
<organism evidence="1 2">
    <name type="scientific">Rhodoferax aquaticus</name>
    <dbReference type="NCBI Taxonomy" id="2527691"/>
    <lineage>
        <taxon>Bacteria</taxon>
        <taxon>Pseudomonadati</taxon>
        <taxon>Pseudomonadota</taxon>
        <taxon>Betaproteobacteria</taxon>
        <taxon>Burkholderiales</taxon>
        <taxon>Comamonadaceae</taxon>
        <taxon>Rhodoferax</taxon>
    </lineage>
</organism>
<dbReference type="KEGG" id="rhg:EXZ61_09560"/>
<dbReference type="Proteomes" id="UP000317365">
    <property type="component" value="Chromosome"/>
</dbReference>
<proteinExistence type="predicted"/>
<reference evidence="2" key="1">
    <citation type="submission" date="2019-02" db="EMBL/GenBank/DDBJ databases">
        <title>Complete genome sequence of Rhodoferax sp. Gr-4.</title>
        <authorList>
            <person name="Jin L."/>
        </authorList>
    </citation>
    <scope>NUCLEOTIDE SEQUENCE [LARGE SCALE GENOMIC DNA]</scope>
    <source>
        <strain evidence="2">Gr-4</strain>
    </source>
</reference>